<dbReference type="Gene3D" id="3.40.630.30">
    <property type="match status" value="1"/>
</dbReference>
<evidence type="ECO:0000256" key="1">
    <source>
        <dbReference type="ARBA" id="ARBA00022679"/>
    </source>
</evidence>
<comment type="caution">
    <text evidence="4">The sequence shown here is derived from an EMBL/GenBank/DDBJ whole genome shotgun (WGS) entry which is preliminary data.</text>
</comment>
<dbReference type="SUPFAM" id="SSF55729">
    <property type="entry name" value="Acyl-CoA N-acyltransferases (Nat)"/>
    <property type="match status" value="1"/>
</dbReference>
<dbReference type="CDD" id="cd04301">
    <property type="entry name" value="NAT_SF"/>
    <property type="match status" value="1"/>
</dbReference>
<dbReference type="PANTHER" id="PTHR43877">
    <property type="entry name" value="AMINOALKYLPHOSPHONATE N-ACETYLTRANSFERASE-RELATED-RELATED"/>
    <property type="match status" value="1"/>
</dbReference>
<keyword evidence="2" id="KW-0012">Acyltransferase</keyword>
<dbReference type="InterPro" id="IPR000182">
    <property type="entry name" value="GNAT_dom"/>
</dbReference>
<evidence type="ECO:0000256" key="2">
    <source>
        <dbReference type="ARBA" id="ARBA00023315"/>
    </source>
</evidence>
<dbReference type="GO" id="GO:0016747">
    <property type="term" value="F:acyltransferase activity, transferring groups other than amino-acyl groups"/>
    <property type="evidence" value="ECO:0007669"/>
    <property type="project" value="InterPro"/>
</dbReference>
<evidence type="ECO:0000313" key="4">
    <source>
        <dbReference type="EMBL" id="KRM93120.1"/>
    </source>
</evidence>
<dbReference type="Proteomes" id="UP000051256">
    <property type="component" value="Unassembled WGS sequence"/>
</dbReference>
<dbReference type="STRING" id="1423802.FC56_GL000784"/>
<dbReference type="Pfam" id="PF00583">
    <property type="entry name" value="Acetyltransf_1"/>
    <property type="match status" value="1"/>
</dbReference>
<evidence type="ECO:0000313" key="5">
    <source>
        <dbReference type="Proteomes" id="UP000051256"/>
    </source>
</evidence>
<keyword evidence="1 4" id="KW-0808">Transferase</keyword>
<dbReference type="PATRIC" id="fig|1423802.4.peg.795"/>
<dbReference type="EMBL" id="AYZR01000009">
    <property type="protein sequence ID" value="KRM93120.1"/>
    <property type="molecule type" value="Genomic_DNA"/>
</dbReference>
<dbReference type="InterPro" id="IPR050832">
    <property type="entry name" value="Bact_Acetyltransf"/>
</dbReference>
<organism evidence="4 5">
    <name type="scientific">Lentilactobacillus senioris DSM 24302 = JCM 17472</name>
    <dbReference type="NCBI Taxonomy" id="1423802"/>
    <lineage>
        <taxon>Bacteria</taxon>
        <taxon>Bacillati</taxon>
        <taxon>Bacillota</taxon>
        <taxon>Bacilli</taxon>
        <taxon>Lactobacillales</taxon>
        <taxon>Lactobacillaceae</taxon>
        <taxon>Lentilactobacillus</taxon>
    </lineage>
</organism>
<dbReference type="PROSITE" id="PS51186">
    <property type="entry name" value="GNAT"/>
    <property type="match status" value="1"/>
</dbReference>
<dbReference type="AlphaFoldDB" id="A0A0R2CQ16"/>
<keyword evidence="5" id="KW-1185">Reference proteome</keyword>
<feature type="domain" description="N-acetyltransferase" evidence="3">
    <location>
        <begin position="1"/>
        <end position="156"/>
    </location>
</feature>
<proteinExistence type="predicted"/>
<dbReference type="InterPro" id="IPR016181">
    <property type="entry name" value="Acyl_CoA_acyltransferase"/>
</dbReference>
<name>A0A0R2CQ16_9LACO</name>
<gene>
    <name evidence="4" type="ORF">FC56_GL000784</name>
</gene>
<accession>A0A0R2CQ16</accession>
<sequence>MTLSRKTFAATFETENNRDDIARYLDEQLTETKLKQELANPNSEFYFAKVNEKVVGYLKLNVATAQTERDYPMALEIQRIYVLNTYQKIGIGKQLMAWAVQRATQLNKPLIWLGVWEHNLSAQRFYAQAGFIRTTEYIFTIGNSKQTDWIMTKTLEDK</sequence>
<evidence type="ECO:0000259" key="3">
    <source>
        <dbReference type="PROSITE" id="PS51186"/>
    </source>
</evidence>
<protein>
    <submittedName>
        <fullName evidence="4">Acetyltransferase, gnat family</fullName>
    </submittedName>
</protein>
<reference evidence="4 5" key="1">
    <citation type="journal article" date="2015" name="Genome Announc.">
        <title>Expanding the biotechnology potential of lactobacilli through comparative genomics of 213 strains and associated genera.</title>
        <authorList>
            <person name="Sun Z."/>
            <person name="Harris H.M."/>
            <person name="McCann A."/>
            <person name="Guo C."/>
            <person name="Argimon S."/>
            <person name="Zhang W."/>
            <person name="Yang X."/>
            <person name="Jeffery I.B."/>
            <person name="Cooney J.C."/>
            <person name="Kagawa T.F."/>
            <person name="Liu W."/>
            <person name="Song Y."/>
            <person name="Salvetti E."/>
            <person name="Wrobel A."/>
            <person name="Rasinkangas P."/>
            <person name="Parkhill J."/>
            <person name="Rea M.C."/>
            <person name="O'Sullivan O."/>
            <person name="Ritari J."/>
            <person name="Douillard F.P."/>
            <person name="Paul Ross R."/>
            <person name="Yang R."/>
            <person name="Briner A.E."/>
            <person name="Felis G.E."/>
            <person name="de Vos W.M."/>
            <person name="Barrangou R."/>
            <person name="Klaenhammer T.R."/>
            <person name="Caufield P.W."/>
            <person name="Cui Y."/>
            <person name="Zhang H."/>
            <person name="O'Toole P.W."/>
        </authorList>
    </citation>
    <scope>NUCLEOTIDE SEQUENCE [LARGE SCALE GENOMIC DNA]</scope>
    <source>
        <strain evidence="4 5">DSM 24302</strain>
    </source>
</reference>